<dbReference type="Proteomes" id="UP001159428">
    <property type="component" value="Unassembled WGS sequence"/>
</dbReference>
<dbReference type="GO" id="GO:0006360">
    <property type="term" value="P:transcription by RNA polymerase I"/>
    <property type="evidence" value="ECO:0007669"/>
    <property type="project" value="InterPro"/>
</dbReference>
<gene>
    <name evidence="1" type="ORF">PMEA_00025034</name>
</gene>
<comment type="caution">
    <text evidence="1">The sequence shown here is derived from an EMBL/GenBank/DDBJ whole genome shotgun (WGS) entry which is preliminary data.</text>
</comment>
<dbReference type="GO" id="GO:0000120">
    <property type="term" value="C:RNA polymerase I transcription regulator complex"/>
    <property type="evidence" value="ECO:0007669"/>
    <property type="project" value="InterPro"/>
</dbReference>
<sequence>MAILTIESPWLSGIGAQNPRLDHAACQFCVTAWRKLAAALTQFCAAHDTRELKIFWDERADWWPQFHFRLSLVPNKDHVSELEWKLTRYKAEAARWLHDKVRVLCVHIQAFHCAF</sequence>
<organism evidence="1 2">
    <name type="scientific">Pocillopora meandrina</name>
    <dbReference type="NCBI Taxonomy" id="46732"/>
    <lineage>
        <taxon>Eukaryota</taxon>
        <taxon>Metazoa</taxon>
        <taxon>Cnidaria</taxon>
        <taxon>Anthozoa</taxon>
        <taxon>Hexacorallia</taxon>
        <taxon>Scleractinia</taxon>
        <taxon>Astrocoeniina</taxon>
        <taxon>Pocilloporidae</taxon>
        <taxon>Pocillopora</taxon>
    </lineage>
</organism>
<dbReference type="Pfam" id="PF14929">
    <property type="entry name" value="TAF1_subA"/>
    <property type="match status" value="1"/>
</dbReference>
<evidence type="ECO:0000313" key="1">
    <source>
        <dbReference type="EMBL" id="CAH3150976.1"/>
    </source>
</evidence>
<dbReference type="AlphaFoldDB" id="A0AAU9XL13"/>
<protein>
    <submittedName>
        <fullName evidence="1">Uncharacterized protein</fullName>
    </submittedName>
</protein>
<feature type="non-terminal residue" evidence="1">
    <location>
        <position position="115"/>
    </location>
</feature>
<reference evidence="1 2" key="1">
    <citation type="submission" date="2022-05" db="EMBL/GenBank/DDBJ databases">
        <authorList>
            <consortium name="Genoscope - CEA"/>
            <person name="William W."/>
        </authorList>
    </citation>
    <scope>NUCLEOTIDE SEQUENCE [LARGE SCALE GENOMIC DNA]</scope>
</reference>
<name>A0AAU9XL13_9CNID</name>
<dbReference type="InterPro" id="IPR039495">
    <property type="entry name" value="TAF1A"/>
</dbReference>
<evidence type="ECO:0000313" key="2">
    <source>
        <dbReference type="Proteomes" id="UP001159428"/>
    </source>
</evidence>
<accession>A0AAU9XL13</accession>
<proteinExistence type="predicted"/>
<dbReference type="EMBL" id="CALNXJ010000048">
    <property type="protein sequence ID" value="CAH3150976.1"/>
    <property type="molecule type" value="Genomic_DNA"/>
</dbReference>
<keyword evidence="2" id="KW-1185">Reference proteome</keyword>